<evidence type="ECO:0000313" key="4">
    <source>
        <dbReference type="EMBL" id="BAR63348.1"/>
    </source>
</evidence>
<dbReference type="NCBIfam" id="NF033546">
    <property type="entry name" value="transpos_IS21"/>
    <property type="match status" value="1"/>
</dbReference>
<sequence length="585" mass="65924">MFDPFSQQGAGELNVLKRHLQSTVLTLLDRNTSQREIHRLTGVDRKTIRRYQALRAGAEANSPGEVTTGSVSADGQIPPPRPPAFGTSEATVTSSLARSACEAHRTWIEEQVRLKRNAQAIYQDLVDQFGFPSSYQSVKRFVRRLRHADPEQFDRLEFLPGEEAQVDYGEGAPTVDPKSGRYRRPRLFVMTLRYSRRSFRRVVWKSSQQVWAQLHEEAFRYFGGVPSYVVLDNLKEGVLKPDLYEPQLNPIYSAMLAHYAVVADPARVADPNRKGCVENAIQHTQGTALAGRRFETLEAQNEFLRHWEENWASKRIHGSTRRQVEAMFQEEKPHLRPLPVAPFRIFTEVVRTVCDDTTVRVDNSYYAARPAPIGSQVVVRIYTTTIEIRDRHTRALLRVHSRMAHPGSVVLPTSERPFNPSRQTAVLLASAERIGPQTRALCQQVFDTEGRPGQRAMWGIVGLGRKYPARLVEQACAHAIDNRIYRYKHVRATVERLFEQAIEQVGVTPQPASPLTQDHPLIRTPAEYGDLFSRAVRRDADDNGRQAEAHDDHATAIRARVACATPANSGATSAPAAPSHLKLET</sequence>
<dbReference type="EMBL" id="AP014686">
    <property type="protein sequence ID" value="BAR63348.1"/>
    <property type="molecule type" value="Genomic_DNA"/>
</dbReference>
<geneLocation type="plasmid" evidence="4">
    <name>pNK6b</name>
</geneLocation>
<dbReference type="PROSITE" id="PS50994">
    <property type="entry name" value="INTEGRASE"/>
    <property type="match status" value="1"/>
</dbReference>
<dbReference type="Proteomes" id="UP000063308">
    <property type="component" value="Plasmid pNK6b"/>
</dbReference>
<feature type="compositionally biased region" description="Polar residues" evidence="1">
    <location>
        <begin position="64"/>
        <end position="73"/>
    </location>
</feature>
<accession>A0A0E4BYI1</accession>
<keyword evidence="4" id="KW-0614">Plasmid</keyword>
<dbReference type="InterPro" id="IPR054353">
    <property type="entry name" value="IstA-like_C"/>
</dbReference>
<dbReference type="EMBL" id="AP014686">
    <property type="protein sequence ID" value="BAR63336.1"/>
    <property type="molecule type" value="Genomic_DNA"/>
</dbReference>
<dbReference type="Pfam" id="PF22483">
    <property type="entry name" value="Mu-transpos_C_2"/>
    <property type="match status" value="1"/>
</dbReference>
<evidence type="ECO:0000313" key="3">
    <source>
        <dbReference type="EMBL" id="BAR63336.1"/>
    </source>
</evidence>
<feature type="domain" description="Integrase catalytic" evidence="2">
    <location>
        <begin position="156"/>
        <end position="332"/>
    </location>
</feature>
<name>A0A0E4BYI1_9BRAD</name>
<evidence type="ECO:0000259" key="2">
    <source>
        <dbReference type="PROSITE" id="PS50994"/>
    </source>
</evidence>
<dbReference type="InterPro" id="IPR001584">
    <property type="entry name" value="Integrase_cat-core"/>
</dbReference>
<evidence type="ECO:0000256" key="1">
    <source>
        <dbReference type="SAM" id="MobiDB-lite"/>
    </source>
</evidence>
<gene>
    <name evidence="3" type="ORF">NK6_b_142</name>
    <name evidence="4" type="ORF">NK6_b_154</name>
</gene>
<geneLocation type="plasmid" evidence="5">
    <name>pNK6b DNA</name>
</geneLocation>
<protein>
    <submittedName>
        <fullName evidence="4">Integrase catalytic subunit</fullName>
    </submittedName>
</protein>
<dbReference type="AlphaFoldDB" id="A0A0E4BYI1"/>
<dbReference type="InterPro" id="IPR012337">
    <property type="entry name" value="RNaseH-like_sf"/>
</dbReference>
<dbReference type="PANTHER" id="PTHR35004:SF8">
    <property type="entry name" value="TRANSPOSASE RV3428C-RELATED"/>
    <property type="match status" value="1"/>
</dbReference>
<proteinExistence type="predicted"/>
<dbReference type="SUPFAM" id="SSF53098">
    <property type="entry name" value="Ribonuclease H-like"/>
    <property type="match status" value="1"/>
</dbReference>
<dbReference type="RefSeq" id="WP_100214066.1">
    <property type="nucleotide sequence ID" value="NZ_CP126038.1"/>
</dbReference>
<dbReference type="PANTHER" id="PTHR35004">
    <property type="entry name" value="TRANSPOSASE RV3428C-RELATED"/>
    <property type="match status" value="1"/>
</dbReference>
<reference evidence="4 5" key="1">
    <citation type="submission" date="2014-11" db="EMBL/GenBank/DDBJ databases">
        <title>Symbiosis island explosion on the genome of extra-slow-growing strains of soybean bradyrhizobia with massive insertion sequences.</title>
        <authorList>
            <person name="Iida T."/>
            <person name="Minamisawa K."/>
        </authorList>
    </citation>
    <scope>NUCLEOTIDE SEQUENCE [LARGE SCALE GENOMIC DNA]</scope>
    <source>
        <strain evidence="4 5">NK6</strain>
        <plasmid evidence="4">pNK6b</plasmid>
        <plasmid evidence="5">pNK6b DNA</plasmid>
    </source>
</reference>
<organism evidence="4 5">
    <name type="scientific">Bradyrhizobium diazoefficiens</name>
    <dbReference type="NCBI Taxonomy" id="1355477"/>
    <lineage>
        <taxon>Bacteria</taxon>
        <taxon>Pseudomonadati</taxon>
        <taxon>Pseudomonadota</taxon>
        <taxon>Alphaproteobacteria</taxon>
        <taxon>Hyphomicrobiales</taxon>
        <taxon>Nitrobacteraceae</taxon>
        <taxon>Bradyrhizobium</taxon>
    </lineage>
</organism>
<evidence type="ECO:0000313" key="5">
    <source>
        <dbReference type="Proteomes" id="UP000063308"/>
    </source>
</evidence>
<dbReference type="GO" id="GO:0015074">
    <property type="term" value="P:DNA integration"/>
    <property type="evidence" value="ECO:0007669"/>
    <property type="project" value="InterPro"/>
</dbReference>
<feature type="region of interest" description="Disordered" evidence="1">
    <location>
        <begin position="59"/>
        <end position="78"/>
    </location>
</feature>